<dbReference type="RefSeq" id="WP_252956684.1">
    <property type="nucleotide sequence ID" value="NZ_JAFIRR010000279.1"/>
</dbReference>
<evidence type="ECO:0000313" key="4">
    <source>
        <dbReference type="Proteomes" id="UP001523392"/>
    </source>
</evidence>
<dbReference type="InterPro" id="IPR050772">
    <property type="entry name" value="Hydratase-Decarb/MhpD_sf"/>
</dbReference>
<dbReference type="PANTHER" id="PTHR30143:SF0">
    <property type="entry name" value="2-KETO-4-PENTENOATE HYDRATASE"/>
    <property type="match status" value="1"/>
</dbReference>
<dbReference type="SUPFAM" id="SSF56529">
    <property type="entry name" value="FAH"/>
    <property type="match status" value="1"/>
</dbReference>
<dbReference type="Gene3D" id="3.90.850.10">
    <property type="entry name" value="Fumarylacetoacetase-like, C-terminal domain"/>
    <property type="match status" value="1"/>
</dbReference>
<gene>
    <name evidence="3" type="ORF">JYK14_28225</name>
</gene>
<dbReference type="Proteomes" id="UP001523392">
    <property type="component" value="Unassembled WGS sequence"/>
</dbReference>
<reference evidence="3 4" key="1">
    <citation type="submission" date="2021-12" db="EMBL/GenBank/DDBJ databases">
        <title>Siccirubricoccus leaddurans sp. nov., a high concentration Zn2+ tolerance bacterium.</title>
        <authorList>
            <person name="Cao Y."/>
        </authorList>
    </citation>
    <scope>NUCLEOTIDE SEQUENCE [LARGE SCALE GENOMIC DNA]</scope>
    <source>
        <strain evidence="3 4">KC 17139</strain>
    </source>
</reference>
<keyword evidence="3" id="KW-0378">Hydrolase</keyword>
<dbReference type="InterPro" id="IPR011234">
    <property type="entry name" value="Fumarylacetoacetase-like_C"/>
</dbReference>
<sequence length="254" mass="26056">MSAALDAILAARRGKSDLALPGGLAPATPEAGYALQLAVAKALGAVPPAGFKIGATTQQMQKILGLSGPAAGFVPAGSVNPNGTEFRFAAFRQPGVECEIGVRLGRDLPPGPCTPEAAGEAVAEVFPAIEIVEKRYGDMGRLHAPTLIADQVFHASGVIGAPCPGWREMNLGAVRGEFHVGGKVVGAGHGRDLLGHPMAALAWLAGSGAAEVFGGLRKDQVVWLGSVTPPIWLDGPCEVEARFEGLGTARLRFA</sequence>
<protein>
    <submittedName>
        <fullName evidence="3">Fumarylacetoacetate hydrolase family protein</fullName>
    </submittedName>
</protein>
<organism evidence="3 4">
    <name type="scientific">Siccirubricoccus soli</name>
    <dbReference type="NCBI Taxonomy" id="2899147"/>
    <lineage>
        <taxon>Bacteria</taxon>
        <taxon>Pseudomonadati</taxon>
        <taxon>Pseudomonadota</taxon>
        <taxon>Alphaproteobacteria</taxon>
        <taxon>Acetobacterales</taxon>
        <taxon>Roseomonadaceae</taxon>
        <taxon>Siccirubricoccus</taxon>
    </lineage>
</organism>
<evidence type="ECO:0000256" key="1">
    <source>
        <dbReference type="ARBA" id="ARBA00023239"/>
    </source>
</evidence>
<dbReference type="Pfam" id="PF01557">
    <property type="entry name" value="FAA_hydrolase"/>
    <property type="match status" value="1"/>
</dbReference>
<keyword evidence="1" id="KW-0456">Lyase</keyword>
<dbReference type="InterPro" id="IPR036663">
    <property type="entry name" value="Fumarylacetoacetase_C_sf"/>
</dbReference>
<proteinExistence type="predicted"/>
<evidence type="ECO:0000313" key="3">
    <source>
        <dbReference type="EMBL" id="MCO6420014.1"/>
    </source>
</evidence>
<feature type="domain" description="Fumarylacetoacetase-like C-terminal" evidence="2">
    <location>
        <begin position="73"/>
        <end position="252"/>
    </location>
</feature>
<keyword evidence="4" id="KW-1185">Reference proteome</keyword>
<name>A0ABT1DFQ0_9PROT</name>
<comment type="caution">
    <text evidence="3">The sequence shown here is derived from an EMBL/GenBank/DDBJ whole genome shotgun (WGS) entry which is preliminary data.</text>
</comment>
<evidence type="ECO:0000259" key="2">
    <source>
        <dbReference type="Pfam" id="PF01557"/>
    </source>
</evidence>
<accession>A0ABT1DFQ0</accession>
<dbReference type="GO" id="GO:0016787">
    <property type="term" value="F:hydrolase activity"/>
    <property type="evidence" value="ECO:0007669"/>
    <property type="project" value="UniProtKB-KW"/>
</dbReference>
<dbReference type="PANTHER" id="PTHR30143">
    <property type="entry name" value="ACID HYDRATASE"/>
    <property type="match status" value="1"/>
</dbReference>
<dbReference type="EMBL" id="JAFIRR010000279">
    <property type="protein sequence ID" value="MCO6420014.1"/>
    <property type="molecule type" value="Genomic_DNA"/>
</dbReference>